<dbReference type="EMBL" id="JABBWE010000056">
    <property type="protein sequence ID" value="KAG1789771.1"/>
    <property type="molecule type" value="Genomic_DNA"/>
</dbReference>
<accession>A0A9P7DEK7</accession>
<dbReference type="OrthoDB" id="2687485at2759"/>
<protein>
    <recommendedName>
        <fullName evidence="3">BTB domain-containing protein</fullName>
    </recommendedName>
</protein>
<keyword evidence="2" id="KW-1185">Reference proteome</keyword>
<gene>
    <name evidence="1" type="ORF">HD556DRAFT_1396128</name>
</gene>
<proteinExistence type="predicted"/>
<dbReference type="RefSeq" id="XP_041156801.1">
    <property type="nucleotide sequence ID" value="XM_041303697.1"/>
</dbReference>
<evidence type="ECO:0000313" key="1">
    <source>
        <dbReference type="EMBL" id="KAG1789771.1"/>
    </source>
</evidence>
<evidence type="ECO:0008006" key="3">
    <source>
        <dbReference type="Google" id="ProtNLM"/>
    </source>
</evidence>
<dbReference type="GeneID" id="64597461"/>
<reference evidence="1" key="1">
    <citation type="journal article" date="2020" name="New Phytol.">
        <title>Comparative genomics reveals dynamic genome evolution in host specialist ectomycorrhizal fungi.</title>
        <authorList>
            <person name="Lofgren L.A."/>
            <person name="Nguyen N.H."/>
            <person name="Vilgalys R."/>
            <person name="Ruytinx J."/>
            <person name="Liao H.L."/>
            <person name="Branco S."/>
            <person name="Kuo A."/>
            <person name="LaButti K."/>
            <person name="Lipzen A."/>
            <person name="Andreopoulos W."/>
            <person name="Pangilinan J."/>
            <person name="Riley R."/>
            <person name="Hundley H."/>
            <person name="Na H."/>
            <person name="Barry K."/>
            <person name="Grigoriev I.V."/>
            <person name="Stajich J.E."/>
            <person name="Kennedy P.G."/>
        </authorList>
    </citation>
    <scope>NUCLEOTIDE SEQUENCE</scope>
    <source>
        <strain evidence="1">S12</strain>
    </source>
</reference>
<sequence>MFEAQTATLLAPSLLKFRHRHFYIYDGTHIFLVENTLFKVHATQLSRTSITFEEMFAVGGQSRPIEGTDGSSDDHPIIIPELSTNMFELYLSVAYGSWKPEGPTHDDFFVPAFQRLIEFRIRDIPGPMRKKLGFEVWNAFVDLKELLDEHRRIVACEEPPLIEHAACCTDNTACSIDWRQLWWNSMARFLLDGRNPQVFREAVDRFQELGSEIGRMNPECWKTLLQTVKKGTAFHLAYDLIEETAQQLSAALITEPDQMLTRAELDAFSSN</sequence>
<evidence type="ECO:0000313" key="2">
    <source>
        <dbReference type="Proteomes" id="UP000719766"/>
    </source>
</evidence>
<dbReference type="AlphaFoldDB" id="A0A9P7DEK7"/>
<dbReference type="Proteomes" id="UP000719766">
    <property type="component" value="Unassembled WGS sequence"/>
</dbReference>
<organism evidence="1 2">
    <name type="scientific">Suillus plorans</name>
    <dbReference type="NCBI Taxonomy" id="116603"/>
    <lineage>
        <taxon>Eukaryota</taxon>
        <taxon>Fungi</taxon>
        <taxon>Dikarya</taxon>
        <taxon>Basidiomycota</taxon>
        <taxon>Agaricomycotina</taxon>
        <taxon>Agaricomycetes</taxon>
        <taxon>Agaricomycetidae</taxon>
        <taxon>Boletales</taxon>
        <taxon>Suillineae</taxon>
        <taxon>Suillaceae</taxon>
        <taxon>Suillus</taxon>
    </lineage>
</organism>
<comment type="caution">
    <text evidence="1">The sequence shown here is derived from an EMBL/GenBank/DDBJ whole genome shotgun (WGS) entry which is preliminary data.</text>
</comment>
<name>A0A9P7DEK7_9AGAM</name>